<evidence type="ECO:0000313" key="2">
    <source>
        <dbReference type="EMBL" id="ALS02591.1"/>
    </source>
</evidence>
<keyword evidence="1" id="KW-0812">Transmembrane</keyword>
<keyword evidence="1" id="KW-0472">Membrane</keyword>
<reference evidence="2 4" key="2">
    <citation type="submission" date="2015-12" db="EMBL/GenBank/DDBJ databases">
        <authorList>
            <person name="Lauer A."/>
            <person name="Humrighouse B."/>
            <person name="Loparev V."/>
            <person name="Shewmaker P.L."/>
            <person name="Whitney A.M."/>
            <person name="McLaughlin R.W."/>
        </authorList>
    </citation>
    <scope>NUCLEOTIDE SEQUENCE [LARGE SCALE GENOMIC DNA]</scope>
    <source>
        <strain evidence="2 4">LMG 23085</strain>
    </source>
</reference>
<accession>A0A0S3KE97</accession>
<dbReference type="AlphaFoldDB" id="A0A0S3KE97"/>
<organism evidence="3 5">
    <name type="scientific">Enterococcus silesiacus</name>
    <dbReference type="NCBI Taxonomy" id="332949"/>
    <lineage>
        <taxon>Bacteria</taxon>
        <taxon>Bacillati</taxon>
        <taxon>Bacillota</taxon>
        <taxon>Bacilli</taxon>
        <taxon>Lactobacillales</taxon>
        <taxon>Enterococcaceae</taxon>
        <taxon>Enterococcus</taxon>
    </lineage>
</organism>
<dbReference type="EMBL" id="CP013614">
    <property type="protein sequence ID" value="ALS02591.1"/>
    <property type="molecule type" value="Genomic_DNA"/>
</dbReference>
<protein>
    <submittedName>
        <fullName evidence="3">Uncharacterized protein</fullName>
    </submittedName>
</protein>
<dbReference type="Proteomes" id="UP000065511">
    <property type="component" value="Chromosome"/>
</dbReference>
<evidence type="ECO:0000313" key="3">
    <source>
        <dbReference type="EMBL" id="OJG93486.1"/>
    </source>
</evidence>
<sequence length="73" mass="8767">MKRLYKTVVFEMSLYYGLLAIVLPLIYAVTYHISFMSVFNLEWLAVTLFIYPIVLVISMIRYGYYRVRKTSHF</sequence>
<feature type="transmembrane region" description="Helical" evidence="1">
    <location>
        <begin position="43"/>
        <end position="64"/>
    </location>
</feature>
<dbReference type="OrthoDB" id="2191883at2"/>
<evidence type="ECO:0000313" key="4">
    <source>
        <dbReference type="Proteomes" id="UP000065511"/>
    </source>
</evidence>
<evidence type="ECO:0000313" key="5">
    <source>
        <dbReference type="Proteomes" id="UP000183039"/>
    </source>
</evidence>
<dbReference type="EMBL" id="JXLC01000001">
    <property type="protein sequence ID" value="OJG93486.1"/>
    <property type="molecule type" value="Genomic_DNA"/>
</dbReference>
<gene>
    <name evidence="2" type="ORF">ATZ33_14760</name>
    <name evidence="3" type="ORF">RV15_GL000088</name>
</gene>
<dbReference type="Proteomes" id="UP000183039">
    <property type="component" value="Unassembled WGS sequence"/>
</dbReference>
<name>A0A0S3KE97_9ENTE</name>
<dbReference type="KEGG" id="ess:ATZ33_14760"/>
<keyword evidence="1" id="KW-1133">Transmembrane helix</keyword>
<proteinExistence type="predicted"/>
<keyword evidence="4" id="KW-1185">Reference proteome</keyword>
<reference evidence="3 5" key="1">
    <citation type="submission" date="2014-12" db="EMBL/GenBank/DDBJ databases">
        <title>Draft genome sequences of 29 type strains of Enterococci.</title>
        <authorList>
            <person name="Zhong Z."/>
            <person name="Sun Z."/>
            <person name="Liu W."/>
            <person name="Zhang W."/>
            <person name="Zhang H."/>
        </authorList>
    </citation>
    <scope>NUCLEOTIDE SEQUENCE [LARGE SCALE GENOMIC DNA]</scope>
    <source>
        <strain evidence="3 5">DSM 22801</strain>
    </source>
</reference>
<dbReference type="RefSeq" id="WP_071876092.1">
    <property type="nucleotide sequence ID" value="NZ_JXLC01000001.1"/>
</dbReference>
<evidence type="ECO:0000256" key="1">
    <source>
        <dbReference type="SAM" id="Phobius"/>
    </source>
</evidence>
<feature type="transmembrane region" description="Helical" evidence="1">
    <location>
        <begin position="12"/>
        <end position="31"/>
    </location>
</feature>